<dbReference type="OrthoDB" id="7860729at2"/>
<sequence>MGKRLKTRLARFLIACEGAVLIETLLAVPVATVFAAGVLEFGNVFWQRQQMQVGVRDAARYWSRCRPDFGACSIDIARNIAFYGNPAGTGNLRVPGWSDAADLAITPATPPGAPVATDLVRVTGTLDYLGSPLFRLVTSGGISVTYVHEQRYIGW</sequence>
<comment type="caution">
    <text evidence="3">The sequence shown here is derived from an EMBL/GenBank/DDBJ whole genome shotgun (WGS) entry which is preliminary data.</text>
</comment>
<proteinExistence type="predicted"/>
<reference evidence="3 4" key="1">
    <citation type="submission" date="2019-04" db="EMBL/GenBank/DDBJ databases">
        <title>Draft genome sequence of Gemmobacter aestuarii sp. nov.</title>
        <authorList>
            <person name="Hameed A."/>
            <person name="Lin S.-Y."/>
            <person name="Shahina M."/>
            <person name="Lai W.-A."/>
            <person name="Young C.-C."/>
        </authorList>
    </citation>
    <scope>NUCLEOTIDE SEQUENCE [LARGE SCALE GENOMIC DNA]</scope>
    <source>
        <strain evidence="3 4">CC-PW-75</strain>
    </source>
</reference>
<evidence type="ECO:0000259" key="2">
    <source>
        <dbReference type="Pfam" id="PF07811"/>
    </source>
</evidence>
<name>A0A4S3MMD1_9RHOB</name>
<dbReference type="RefSeq" id="WP_136395559.1">
    <property type="nucleotide sequence ID" value="NZ_SSND01000004.1"/>
</dbReference>
<protein>
    <submittedName>
        <fullName evidence="3">Pilus assembly protein</fullName>
    </submittedName>
</protein>
<accession>A0A4S3MMD1</accession>
<feature type="domain" description="TadE-like" evidence="2">
    <location>
        <begin position="18"/>
        <end position="60"/>
    </location>
</feature>
<feature type="transmembrane region" description="Helical" evidence="1">
    <location>
        <begin position="12"/>
        <end position="39"/>
    </location>
</feature>
<dbReference type="AlphaFoldDB" id="A0A4S3MMD1"/>
<keyword evidence="1" id="KW-0812">Transmembrane</keyword>
<dbReference type="EMBL" id="SSND01000004">
    <property type="protein sequence ID" value="THD82451.1"/>
    <property type="molecule type" value="Genomic_DNA"/>
</dbReference>
<evidence type="ECO:0000313" key="3">
    <source>
        <dbReference type="EMBL" id="THD82451.1"/>
    </source>
</evidence>
<dbReference type="Proteomes" id="UP000309450">
    <property type="component" value="Unassembled WGS sequence"/>
</dbReference>
<evidence type="ECO:0000256" key="1">
    <source>
        <dbReference type="SAM" id="Phobius"/>
    </source>
</evidence>
<dbReference type="InterPro" id="IPR012495">
    <property type="entry name" value="TadE-like_dom"/>
</dbReference>
<keyword evidence="4" id="KW-1185">Reference proteome</keyword>
<keyword evidence="1" id="KW-1133">Transmembrane helix</keyword>
<gene>
    <name evidence="3" type="ORF">E7811_15525</name>
</gene>
<organism evidence="3 4">
    <name type="scientific">Aliigemmobacter aestuarii</name>
    <dbReference type="NCBI Taxonomy" id="1445661"/>
    <lineage>
        <taxon>Bacteria</taxon>
        <taxon>Pseudomonadati</taxon>
        <taxon>Pseudomonadota</taxon>
        <taxon>Alphaproteobacteria</taxon>
        <taxon>Rhodobacterales</taxon>
        <taxon>Paracoccaceae</taxon>
        <taxon>Aliigemmobacter</taxon>
    </lineage>
</organism>
<keyword evidence="1" id="KW-0472">Membrane</keyword>
<dbReference type="Pfam" id="PF07811">
    <property type="entry name" value="TadE"/>
    <property type="match status" value="1"/>
</dbReference>
<evidence type="ECO:0000313" key="4">
    <source>
        <dbReference type="Proteomes" id="UP000309450"/>
    </source>
</evidence>